<keyword evidence="2" id="KW-0732">Signal</keyword>
<feature type="compositionally biased region" description="Pro residues" evidence="1">
    <location>
        <begin position="217"/>
        <end position="229"/>
    </location>
</feature>
<reference evidence="3" key="1">
    <citation type="submission" date="2022-06" db="EMBL/GenBank/DDBJ databases">
        <authorList>
            <consortium name="SYNGENTA / RWTH Aachen University"/>
        </authorList>
    </citation>
    <scope>NUCLEOTIDE SEQUENCE</scope>
</reference>
<evidence type="ECO:0000313" key="4">
    <source>
        <dbReference type="Proteomes" id="UP001153365"/>
    </source>
</evidence>
<feature type="signal peptide" evidence="2">
    <location>
        <begin position="1"/>
        <end position="18"/>
    </location>
</feature>
<sequence>MILNQLSVVLCFISAAKSMNIGYRDHLIGVGKNAQNELGAVVETSHLWDSALSTSKSNSQRSDLESDMIPEHSTSFSTEHTYLDKISFPKPTAPETSTLERNVQYNGELICRNTRVGDRPSFFGEIDDSNLKKYENLIDVSTFQGSSLGNSLMVADDQSALLEFHRAQNYESLARFKKRRLHDVLPERPFDQICKVSNPLYQINEGPFTNHANLPEGPTPFSNPYPQPNPEIHSIGQEDLAQSQPNHDISSLHARYSTGQKLKSPSTCSEDNNSNYDPFSESEFWTSILQTATPDLDSIFDKFSSIQSHHNFYSESKNSPLAQTDSYESVFNSISGIQFDQANIERGTFQEDKYLSEPPKISTIENSTEIGGIKLILKNNQFEYTPIGGLIDYKLNLYHIHYLCEIKSSEKRKSLEESKNLLSRPSFSYIRGCQI</sequence>
<evidence type="ECO:0000313" key="3">
    <source>
        <dbReference type="EMBL" id="CAH7690814.1"/>
    </source>
</evidence>
<accession>A0AAV0BVK8</accession>
<comment type="caution">
    <text evidence="3">The sequence shown here is derived from an EMBL/GenBank/DDBJ whole genome shotgun (WGS) entry which is preliminary data.</text>
</comment>
<dbReference type="AlphaFoldDB" id="A0AAV0BVK8"/>
<organism evidence="3 4">
    <name type="scientific">Phakopsora pachyrhizi</name>
    <name type="common">Asian soybean rust disease fungus</name>
    <dbReference type="NCBI Taxonomy" id="170000"/>
    <lineage>
        <taxon>Eukaryota</taxon>
        <taxon>Fungi</taxon>
        <taxon>Dikarya</taxon>
        <taxon>Basidiomycota</taxon>
        <taxon>Pucciniomycotina</taxon>
        <taxon>Pucciniomycetes</taxon>
        <taxon>Pucciniales</taxon>
        <taxon>Phakopsoraceae</taxon>
        <taxon>Phakopsora</taxon>
    </lineage>
</organism>
<dbReference type="Proteomes" id="UP001153365">
    <property type="component" value="Unassembled WGS sequence"/>
</dbReference>
<gene>
    <name evidence="3" type="ORF">PPACK8108_LOCUS26272</name>
</gene>
<feature type="chain" id="PRO_5043818631" evidence="2">
    <location>
        <begin position="19"/>
        <end position="435"/>
    </location>
</feature>
<evidence type="ECO:0000256" key="1">
    <source>
        <dbReference type="SAM" id="MobiDB-lite"/>
    </source>
</evidence>
<protein>
    <submittedName>
        <fullName evidence="3">Expressed protein</fullName>
    </submittedName>
</protein>
<keyword evidence="4" id="KW-1185">Reference proteome</keyword>
<name>A0AAV0BVK8_PHAPC</name>
<dbReference type="EMBL" id="CALTRL010006407">
    <property type="protein sequence ID" value="CAH7690814.1"/>
    <property type="molecule type" value="Genomic_DNA"/>
</dbReference>
<evidence type="ECO:0000256" key="2">
    <source>
        <dbReference type="SAM" id="SignalP"/>
    </source>
</evidence>
<feature type="region of interest" description="Disordered" evidence="1">
    <location>
        <begin position="211"/>
        <end position="233"/>
    </location>
</feature>
<proteinExistence type="predicted"/>